<name>A0A380HL23_STASA</name>
<dbReference type="SMART" id="SM00914">
    <property type="entry name" value="IDEAL"/>
    <property type="match status" value="1"/>
</dbReference>
<dbReference type="InterPro" id="IPR014963">
    <property type="entry name" value="UPF0302_N"/>
</dbReference>
<organism evidence="2 3">
    <name type="scientific">Staphylococcus saprophyticus</name>
    <dbReference type="NCBI Taxonomy" id="29385"/>
    <lineage>
        <taxon>Bacteria</taxon>
        <taxon>Bacillati</taxon>
        <taxon>Bacillota</taxon>
        <taxon>Bacilli</taxon>
        <taxon>Bacillales</taxon>
        <taxon>Staphylococcaceae</taxon>
        <taxon>Staphylococcus</taxon>
    </lineage>
</organism>
<dbReference type="InterPro" id="IPR038091">
    <property type="entry name" value="UPF0302_N_sf"/>
</dbReference>
<dbReference type="Proteomes" id="UP000254707">
    <property type="component" value="Unassembled WGS sequence"/>
</dbReference>
<reference evidence="2 3" key="1">
    <citation type="submission" date="2018-06" db="EMBL/GenBank/DDBJ databases">
        <authorList>
            <consortium name="Pathogen Informatics"/>
            <person name="Doyle S."/>
        </authorList>
    </citation>
    <scope>NUCLEOTIDE SEQUENCE [LARGE SCALE GENOMIC DNA]</scope>
    <source>
        <strain evidence="2 3">NCTC7688</strain>
    </source>
</reference>
<evidence type="ECO:0000259" key="1">
    <source>
        <dbReference type="SMART" id="SM00914"/>
    </source>
</evidence>
<dbReference type="InterPro" id="IPR011188">
    <property type="entry name" value="UPF0302"/>
</dbReference>
<dbReference type="PIRSF" id="PIRSF007165">
    <property type="entry name" value="UCP007165"/>
    <property type="match status" value="1"/>
</dbReference>
<gene>
    <name evidence="2" type="ORF">NCTC7688_01571</name>
</gene>
<dbReference type="Pfam" id="PF08858">
    <property type="entry name" value="IDEAL"/>
    <property type="match status" value="1"/>
</dbReference>
<proteinExistence type="predicted"/>
<protein>
    <submittedName>
        <fullName evidence="2">Cytosolic protein</fullName>
    </submittedName>
</protein>
<dbReference type="RefSeq" id="WP_115340600.1">
    <property type="nucleotide sequence ID" value="NZ_UHED01000001.1"/>
</dbReference>
<evidence type="ECO:0000313" key="3">
    <source>
        <dbReference type="Proteomes" id="UP000254707"/>
    </source>
</evidence>
<dbReference type="InterPro" id="IPR014957">
    <property type="entry name" value="IDEAL_dom"/>
</dbReference>
<sequence length="186" mass="21803">MTYTLQQSKAAFIEYLLFHYQFKSRISVWVLNLIKSSPNLLQQIHFVDARIPNHNTLEIATENTVEPAIRFTLDNQQLINSNEIFEFIANDALSFDIKVYFSDTQKRDYKLDNLLLTQLLNSPYYAVYMQDIYSIPLSKQSEISIISHLQDNIDLSLQLHDKALFYQLSQILNTFKLRNVNTSTRD</sequence>
<dbReference type="Pfam" id="PF08864">
    <property type="entry name" value="UPF0302"/>
    <property type="match status" value="1"/>
</dbReference>
<feature type="domain" description="IDEAL" evidence="1">
    <location>
        <begin position="136"/>
        <end position="172"/>
    </location>
</feature>
<accession>A0A380HL23</accession>
<dbReference type="AlphaFoldDB" id="A0A380HL23"/>
<dbReference type="EMBL" id="UHED01000001">
    <property type="protein sequence ID" value="SUM83003.1"/>
    <property type="molecule type" value="Genomic_DNA"/>
</dbReference>
<dbReference type="Gene3D" id="3.40.1530.30">
    <property type="entry name" value="Uncharacterised family UPF0302, N-terminal domain"/>
    <property type="match status" value="1"/>
</dbReference>
<evidence type="ECO:0000313" key="2">
    <source>
        <dbReference type="EMBL" id="SUM83003.1"/>
    </source>
</evidence>